<proteinExistence type="inferred from homology"/>
<keyword evidence="4 5" id="KW-0143">Chaperone</keyword>
<evidence type="ECO:0000259" key="7">
    <source>
        <dbReference type="Pfam" id="PF24986"/>
    </source>
</evidence>
<dbReference type="NCBIfam" id="TIGR02273">
    <property type="entry name" value="16S_RimM"/>
    <property type="match status" value="1"/>
</dbReference>
<dbReference type="Proteomes" id="UP000714420">
    <property type="component" value="Unassembled WGS sequence"/>
</dbReference>
<dbReference type="PANTHER" id="PTHR33692">
    <property type="entry name" value="RIBOSOME MATURATION FACTOR RIMM"/>
    <property type="match status" value="1"/>
</dbReference>
<evidence type="ECO:0000256" key="2">
    <source>
        <dbReference type="ARBA" id="ARBA00022517"/>
    </source>
</evidence>
<keyword evidence="2 5" id="KW-0690">Ribosome biogenesis</keyword>
<organism evidence="8 9">
    <name type="scientific">Xylanibacter muris</name>
    <dbReference type="NCBI Taxonomy" id="2736290"/>
    <lineage>
        <taxon>Bacteria</taxon>
        <taxon>Pseudomonadati</taxon>
        <taxon>Bacteroidota</taxon>
        <taxon>Bacteroidia</taxon>
        <taxon>Bacteroidales</taxon>
        <taxon>Prevotellaceae</taxon>
        <taxon>Xylanibacter</taxon>
    </lineage>
</organism>
<comment type="subunit">
    <text evidence="5">Binds ribosomal protein uS19.</text>
</comment>
<evidence type="ECO:0000259" key="6">
    <source>
        <dbReference type="Pfam" id="PF01782"/>
    </source>
</evidence>
<dbReference type="InterPro" id="IPR056792">
    <property type="entry name" value="PRC_RimM"/>
</dbReference>
<evidence type="ECO:0000256" key="3">
    <source>
        <dbReference type="ARBA" id="ARBA00022552"/>
    </source>
</evidence>
<comment type="subcellular location">
    <subcellularLocation>
        <location evidence="5">Cytoplasm</location>
    </subcellularLocation>
</comment>
<evidence type="ECO:0000313" key="9">
    <source>
        <dbReference type="Proteomes" id="UP000714420"/>
    </source>
</evidence>
<name>A0ABX2AJ04_9BACT</name>
<dbReference type="RefSeq" id="WP_172272820.1">
    <property type="nucleotide sequence ID" value="NZ_CASGMU010000001.1"/>
</dbReference>
<keyword evidence="9" id="KW-1185">Reference proteome</keyword>
<evidence type="ECO:0000256" key="5">
    <source>
        <dbReference type="HAMAP-Rule" id="MF_00014"/>
    </source>
</evidence>
<dbReference type="InterPro" id="IPR009000">
    <property type="entry name" value="Transl_B-barrel_sf"/>
</dbReference>
<keyword evidence="3 5" id="KW-0698">rRNA processing</keyword>
<dbReference type="Gene3D" id="2.40.30.60">
    <property type="entry name" value="RimM"/>
    <property type="match status" value="1"/>
</dbReference>
<comment type="domain">
    <text evidence="5">The PRC barrel domain binds ribosomal protein uS19.</text>
</comment>
<gene>
    <name evidence="5 8" type="primary">rimM</name>
    <name evidence="8" type="ORF">HPS56_01690</name>
</gene>
<evidence type="ECO:0000313" key="8">
    <source>
        <dbReference type="EMBL" id="NPD91084.1"/>
    </source>
</evidence>
<evidence type="ECO:0000256" key="4">
    <source>
        <dbReference type="ARBA" id="ARBA00023186"/>
    </source>
</evidence>
<feature type="domain" description="RimM N-terminal" evidence="6">
    <location>
        <begin position="10"/>
        <end position="90"/>
    </location>
</feature>
<comment type="similarity">
    <text evidence="5">Belongs to the RimM family.</text>
</comment>
<dbReference type="InterPro" id="IPR011961">
    <property type="entry name" value="RimM"/>
</dbReference>
<dbReference type="EMBL" id="JABKKF010000001">
    <property type="protein sequence ID" value="NPD91084.1"/>
    <property type="molecule type" value="Genomic_DNA"/>
</dbReference>
<dbReference type="InterPro" id="IPR011033">
    <property type="entry name" value="PRC_barrel-like_sf"/>
</dbReference>
<dbReference type="SUPFAM" id="SSF50346">
    <property type="entry name" value="PRC-barrel domain"/>
    <property type="match status" value="1"/>
</dbReference>
<evidence type="ECO:0000256" key="1">
    <source>
        <dbReference type="ARBA" id="ARBA00022490"/>
    </source>
</evidence>
<dbReference type="InterPro" id="IPR002676">
    <property type="entry name" value="RimM_N"/>
</dbReference>
<protein>
    <recommendedName>
        <fullName evidence="5">Ribosome maturation factor RimM</fullName>
    </recommendedName>
</protein>
<reference evidence="8 9" key="1">
    <citation type="submission" date="2020-05" db="EMBL/GenBank/DDBJ databases">
        <title>Distinct polysaccharide utilization as determinants for interspecies competition between intestinal Prevotella spp.</title>
        <authorList>
            <person name="Galvez E.J.C."/>
            <person name="Iljazovic A."/>
            <person name="Strowig T."/>
        </authorList>
    </citation>
    <scope>NUCLEOTIDE SEQUENCE [LARGE SCALE GENOMIC DNA]</scope>
    <source>
        <strain evidence="8 9">PMUR</strain>
    </source>
</reference>
<dbReference type="PANTHER" id="PTHR33692:SF1">
    <property type="entry name" value="RIBOSOME MATURATION FACTOR RIMM"/>
    <property type="match status" value="1"/>
</dbReference>
<dbReference type="Pfam" id="PF24986">
    <property type="entry name" value="PRC_RimM"/>
    <property type="match status" value="1"/>
</dbReference>
<comment type="caution">
    <text evidence="8">The sequence shown here is derived from an EMBL/GenBank/DDBJ whole genome shotgun (WGS) entry which is preliminary data.</text>
</comment>
<comment type="function">
    <text evidence="5">An accessory protein needed during the final step in the assembly of 30S ribosomal subunit, possibly for assembly of the head region. Essential for efficient processing of 16S rRNA. May be needed both before and after RbfA during the maturation of 16S rRNA. It has affinity for free ribosomal 30S subunits but not for 70S ribosomes.</text>
</comment>
<accession>A0ABX2AJ04</accession>
<dbReference type="HAMAP" id="MF_00014">
    <property type="entry name" value="Ribosome_mat_RimM"/>
    <property type="match status" value="1"/>
</dbReference>
<feature type="domain" description="Ribosome maturation factor RimM PRC barrel" evidence="7">
    <location>
        <begin position="101"/>
        <end position="166"/>
    </location>
</feature>
<sequence>MISEESVYKIGRLGKPHGIKGEISMQFQDDVFDRTESEYLILKIDGILVPFFMEEYRFRNDESVLMKFCDIDTQERAAQLTGCEVFFPRHLSDSTEKGMTWAETVGFALKDSTSDKVIGHIISVDDTTINILLELDNGILVPAAEELITAVDSENREITMTVPEGLADL</sequence>
<keyword evidence="1 5" id="KW-0963">Cytoplasm</keyword>
<dbReference type="Pfam" id="PF01782">
    <property type="entry name" value="RimM"/>
    <property type="match status" value="1"/>
</dbReference>
<dbReference type="InterPro" id="IPR036976">
    <property type="entry name" value="RimM_N_sf"/>
</dbReference>
<dbReference type="SUPFAM" id="SSF50447">
    <property type="entry name" value="Translation proteins"/>
    <property type="match status" value="1"/>
</dbReference>